<proteinExistence type="predicted"/>
<organism evidence="2 3">
    <name type="scientific">Wickerhamomyces pijperi</name>
    <name type="common">Yeast</name>
    <name type="synonym">Pichia pijperi</name>
    <dbReference type="NCBI Taxonomy" id="599730"/>
    <lineage>
        <taxon>Eukaryota</taxon>
        <taxon>Fungi</taxon>
        <taxon>Dikarya</taxon>
        <taxon>Ascomycota</taxon>
        <taxon>Saccharomycotina</taxon>
        <taxon>Saccharomycetes</taxon>
        <taxon>Phaffomycetales</taxon>
        <taxon>Wickerhamomycetaceae</taxon>
        <taxon>Wickerhamomyces</taxon>
    </lineage>
</organism>
<accession>A0A9P8PZN0</accession>
<dbReference type="EMBL" id="JAEUBG010004779">
    <property type="protein sequence ID" value="KAH3680174.1"/>
    <property type="molecule type" value="Genomic_DNA"/>
</dbReference>
<dbReference type="Proteomes" id="UP000774326">
    <property type="component" value="Unassembled WGS sequence"/>
</dbReference>
<protein>
    <submittedName>
        <fullName evidence="2">Uncharacterized protein</fullName>
    </submittedName>
</protein>
<evidence type="ECO:0000313" key="3">
    <source>
        <dbReference type="Proteomes" id="UP000774326"/>
    </source>
</evidence>
<keyword evidence="3" id="KW-1185">Reference proteome</keyword>
<gene>
    <name evidence="2" type="ORF">WICPIJ_008387</name>
</gene>
<evidence type="ECO:0000256" key="1">
    <source>
        <dbReference type="SAM" id="MobiDB-lite"/>
    </source>
</evidence>
<feature type="region of interest" description="Disordered" evidence="1">
    <location>
        <begin position="1"/>
        <end position="41"/>
    </location>
</feature>
<dbReference type="AlphaFoldDB" id="A0A9P8PZN0"/>
<reference evidence="2" key="1">
    <citation type="journal article" date="2021" name="Open Biol.">
        <title>Shared evolutionary footprints suggest mitochondrial oxidative damage underlies multiple complex I losses in fungi.</title>
        <authorList>
            <person name="Schikora-Tamarit M.A."/>
            <person name="Marcet-Houben M."/>
            <person name="Nosek J."/>
            <person name="Gabaldon T."/>
        </authorList>
    </citation>
    <scope>NUCLEOTIDE SEQUENCE</scope>
    <source>
        <strain evidence="2">CBS2887</strain>
    </source>
</reference>
<name>A0A9P8PZN0_WICPI</name>
<comment type="caution">
    <text evidence="2">The sequence shown here is derived from an EMBL/GenBank/DDBJ whole genome shotgun (WGS) entry which is preliminary data.</text>
</comment>
<reference evidence="2" key="2">
    <citation type="submission" date="2021-01" db="EMBL/GenBank/DDBJ databases">
        <authorList>
            <person name="Schikora-Tamarit M.A."/>
        </authorList>
    </citation>
    <scope>NUCLEOTIDE SEQUENCE</scope>
    <source>
        <strain evidence="2">CBS2887</strain>
    </source>
</reference>
<feature type="non-terminal residue" evidence="2">
    <location>
        <position position="87"/>
    </location>
</feature>
<evidence type="ECO:0000313" key="2">
    <source>
        <dbReference type="EMBL" id="KAH3680174.1"/>
    </source>
</evidence>
<sequence length="87" mass="10278">MSLFKRSHTQPEPSVSNISEDEKNNFKVAENSDDSSTAESDEVKVGNIVIQKDPTIPYIDLITDFDTEKERERRSKWWFKYALFFWD</sequence>